<dbReference type="PANTHER" id="PTHR11845:SF13">
    <property type="entry name" value="5'-DEOXYNUCLEOTIDASE HDDC2"/>
    <property type="match status" value="1"/>
</dbReference>
<dbReference type="Pfam" id="PF13023">
    <property type="entry name" value="HD_3"/>
    <property type="match status" value="1"/>
</dbReference>
<feature type="domain" description="HD" evidence="3">
    <location>
        <begin position="36"/>
        <end position="190"/>
    </location>
</feature>
<sequence length="218" mass="24081">MNDPAKPAPVTLNACEMANLLPDERLRSQFLFILEVEALKQVLRRTPLLDGSRRENDAEHSWQLALMAMVLAEHADEAVDLPRVLKMLLIHDIVEIDAGDTFIYDAAALTDQEAREKIAADRIFGLLPADQAEELRALWDEFEARETAEARFARAIDRLQPLLHNFFTGGGTWHTPGVTSVDVTARKSPIGASSASLWEAAQAIIAEGVARGYLKPGE</sequence>
<dbReference type="InterPro" id="IPR039356">
    <property type="entry name" value="YfbR/HDDC2"/>
</dbReference>
<name>A0A9X3EBB5_9HYPH</name>
<dbReference type="Proteomes" id="UP001144805">
    <property type="component" value="Unassembled WGS sequence"/>
</dbReference>
<evidence type="ECO:0000313" key="4">
    <source>
        <dbReference type="EMBL" id="MCX5569665.1"/>
    </source>
</evidence>
<dbReference type="PANTHER" id="PTHR11845">
    <property type="entry name" value="5'-DEOXYNUCLEOTIDASE HDDC2"/>
    <property type="match status" value="1"/>
</dbReference>
<organism evidence="4 5">
    <name type="scientific">Kaistia nematophila</name>
    <dbReference type="NCBI Taxonomy" id="2994654"/>
    <lineage>
        <taxon>Bacteria</taxon>
        <taxon>Pseudomonadati</taxon>
        <taxon>Pseudomonadota</taxon>
        <taxon>Alphaproteobacteria</taxon>
        <taxon>Hyphomicrobiales</taxon>
        <taxon>Kaistiaceae</taxon>
        <taxon>Kaistia</taxon>
    </lineage>
</organism>
<keyword evidence="1" id="KW-0479">Metal-binding</keyword>
<evidence type="ECO:0000256" key="2">
    <source>
        <dbReference type="ARBA" id="ARBA00022801"/>
    </source>
</evidence>
<evidence type="ECO:0000256" key="1">
    <source>
        <dbReference type="ARBA" id="ARBA00022723"/>
    </source>
</evidence>
<dbReference type="GO" id="GO:0046872">
    <property type="term" value="F:metal ion binding"/>
    <property type="evidence" value="ECO:0007669"/>
    <property type="project" value="UniProtKB-KW"/>
</dbReference>
<dbReference type="Gene3D" id="1.10.3210.10">
    <property type="entry name" value="Hypothetical protein af1432"/>
    <property type="match status" value="1"/>
</dbReference>
<keyword evidence="5" id="KW-1185">Reference proteome</keyword>
<dbReference type="GO" id="GO:0005737">
    <property type="term" value="C:cytoplasm"/>
    <property type="evidence" value="ECO:0007669"/>
    <property type="project" value="TreeGrafter"/>
</dbReference>
<evidence type="ECO:0000313" key="5">
    <source>
        <dbReference type="Proteomes" id="UP001144805"/>
    </source>
</evidence>
<dbReference type="RefSeq" id="WP_266338625.1">
    <property type="nucleotide sequence ID" value="NZ_JAPKNK010000003.1"/>
</dbReference>
<evidence type="ECO:0000259" key="3">
    <source>
        <dbReference type="Pfam" id="PF13023"/>
    </source>
</evidence>
<protein>
    <submittedName>
        <fullName evidence="4">HD domain-containing protein</fullName>
    </submittedName>
</protein>
<dbReference type="SUPFAM" id="SSF109604">
    <property type="entry name" value="HD-domain/PDEase-like"/>
    <property type="match status" value="1"/>
</dbReference>
<reference evidence="4" key="1">
    <citation type="submission" date="2022-11" db="EMBL/GenBank/DDBJ databases">
        <title>Biodiversity and phylogenetic relationships of bacteria.</title>
        <authorList>
            <person name="Machado R.A.R."/>
            <person name="Bhat A."/>
            <person name="Loulou A."/>
            <person name="Kallel S."/>
        </authorList>
    </citation>
    <scope>NUCLEOTIDE SEQUENCE</scope>
    <source>
        <strain evidence="4">K-TC2</strain>
    </source>
</reference>
<gene>
    <name evidence="4" type="ORF">OSH07_10725</name>
</gene>
<comment type="caution">
    <text evidence="4">The sequence shown here is derived from an EMBL/GenBank/DDBJ whole genome shotgun (WGS) entry which is preliminary data.</text>
</comment>
<dbReference type="AlphaFoldDB" id="A0A9X3EBB5"/>
<keyword evidence="2" id="KW-0378">Hydrolase</keyword>
<dbReference type="GO" id="GO:0002953">
    <property type="term" value="F:5'-deoxynucleotidase activity"/>
    <property type="evidence" value="ECO:0007669"/>
    <property type="project" value="InterPro"/>
</dbReference>
<dbReference type="InterPro" id="IPR006674">
    <property type="entry name" value="HD_domain"/>
</dbReference>
<proteinExistence type="predicted"/>
<dbReference type="EMBL" id="JAPKNK010000003">
    <property type="protein sequence ID" value="MCX5569665.1"/>
    <property type="molecule type" value="Genomic_DNA"/>
</dbReference>
<accession>A0A9X3EBB5</accession>